<dbReference type="GO" id="GO:0007399">
    <property type="term" value="P:nervous system development"/>
    <property type="evidence" value="ECO:0007669"/>
    <property type="project" value="UniProtKB-ARBA"/>
</dbReference>
<dbReference type="Gene3D" id="2.60.40.10">
    <property type="entry name" value="Immunoglobulins"/>
    <property type="match status" value="3"/>
</dbReference>
<evidence type="ECO:0000256" key="30">
    <source>
        <dbReference type="ARBA" id="ARBA00041677"/>
    </source>
</evidence>
<evidence type="ECO:0000256" key="42">
    <source>
        <dbReference type="PIRSR" id="PIRSR000459-2"/>
    </source>
</evidence>
<keyword evidence="17" id="KW-0378">Hydrolase</keyword>
<keyword evidence="20" id="KW-0342">GTP-binding</keyword>
<dbReference type="EC" id="2.3.2.13" evidence="24"/>
<keyword evidence="45" id="KW-1185">Reference proteome</keyword>
<dbReference type="GO" id="GO:0005694">
    <property type="term" value="C:chromosome"/>
    <property type="evidence" value="ECO:0007669"/>
    <property type="project" value="UniProtKB-SubCell"/>
</dbReference>
<evidence type="ECO:0000256" key="32">
    <source>
        <dbReference type="ARBA" id="ARBA00042105"/>
    </source>
</evidence>
<dbReference type="FunFam" id="2.60.40.10:FF:000090">
    <property type="entry name" value="Protein-glutamine gamma-glutamyltransferase 2"/>
    <property type="match status" value="1"/>
</dbReference>
<evidence type="ECO:0000256" key="11">
    <source>
        <dbReference type="ARBA" id="ARBA00022525"/>
    </source>
</evidence>
<evidence type="ECO:0000256" key="25">
    <source>
        <dbReference type="ARBA" id="ARBA00036377"/>
    </source>
</evidence>
<evidence type="ECO:0000256" key="4">
    <source>
        <dbReference type="ARBA" id="ARBA00004286"/>
    </source>
</evidence>
<evidence type="ECO:0000256" key="15">
    <source>
        <dbReference type="ARBA" id="ARBA00022723"/>
    </source>
</evidence>
<dbReference type="GO" id="GO:0005634">
    <property type="term" value="C:nucleus"/>
    <property type="evidence" value="ECO:0007669"/>
    <property type="project" value="UniProtKB-SubCell"/>
</dbReference>
<dbReference type="STRING" id="94237.ENSMMOP00000021347"/>
<keyword evidence="23" id="KW-0012">Acyltransferase</keyword>
<evidence type="ECO:0000256" key="23">
    <source>
        <dbReference type="ARBA" id="ARBA00023315"/>
    </source>
</evidence>
<evidence type="ECO:0000256" key="12">
    <source>
        <dbReference type="ARBA" id="ARBA00022530"/>
    </source>
</evidence>
<comment type="subcellular location">
    <subcellularLocation>
        <location evidence="3">Cell membrane</location>
    </subcellularLocation>
    <subcellularLocation>
        <location evidence="4">Chromosome</location>
    </subcellularLocation>
    <subcellularLocation>
        <location evidence="6">Cytoplasm</location>
        <location evidence="6">Cytosol</location>
    </subcellularLocation>
    <subcellularLocation>
        <location evidence="2">Mitochondrion</location>
    </subcellularLocation>
    <subcellularLocation>
        <location evidence="1">Nucleus</location>
    </subcellularLocation>
    <subcellularLocation>
        <location evidence="5">Secreted</location>
        <location evidence="5">Extracellular space</location>
        <location evidence="5">Extracellular matrix</location>
    </subcellularLocation>
</comment>
<feature type="active site" evidence="41">
    <location>
        <position position="324"/>
    </location>
</feature>
<dbReference type="Proteomes" id="UP000261620">
    <property type="component" value="Unplaced"/>
</dbReference>
<dbReference type="Gene3D" id="3.90.260.10">
    <property type="entry name" value="Transglutaminase-like"/>
    <property type="match status" value="1"/>
</dbReference>
<evidence type="ECO:0000256" key="36">
    <source>
        <dbReference type="ARBA" id="ARBA00043138"/>
    </source>
</evidence>
<reference evidence="44" key="2">
    <citation type="submission" date="2025-09" db="UniProtKB">
        <authorList>
            <consortium name="Ensembl"/>
        </authorList>
    </citation>
    <scope>IDENTIFICATION</scope>
</reference>
<comment type="catalytic activity">
    <reaction evidence="40">
        <text>L-glutaminyl-[protein] + dopamine = 5-dopaminyl-L-glutamyl-[protein] + NH4(+)</text>
        <dbReference type="Rhea" id="RHEA:66556"/>
        <dbReference type="Rhea" id="RHEA-COMP:10207"/>
        <dbReference type="Rhea" id="RHEA-COMP:17053"/>
        <dbReference type="ChEBI" id="CHEBI:28938"/>
        <dbReference type="ChEBI" id="CHEBI:30011"/>
        <dbReference type="ChEBI" id="CHEBI:59905"/>
        <dbReference type="ChEBI" id="CHEBI:167175"/>
    </reaction>
    <physiologicalReaction direction="left-to-right" evidence="40">
        <dbReference type="Rhea" id="RHEA:66557"/>
    </physiologicalReaction>
</comment>
<keyword evidence="9" id="KW-1003">Cell membrane</keyword>
<evidence type="ECO:0000256" key="33">
    <source>
        <dbReference type="ARBA" id="ARBA00042239"/>
    </source>
</evidence>
<dbReference type="SUPFAM" id="SSF54001">
    <property type="entry name" value="Cysteine proteinases"/>
    <property type="match status" value="1"/>
</dbReference>
<evidence type="ECO:0000256" key="21">
    <source>
        <dbReference type="ARBA" id="ARBA00023136"/>
    </source>
</evidence>
<comment type="catalytic activity">
    <reaction evidence="38">
        <text>L-glutaminyl-[protein] + histamine = 5-histaminyl-L-glutamyl-[protein] + NH4(+)</text>
        <dbReference type="Rhea" id="RHEA:66564"/>
        <dbReference type="Rhea" id="RHEA-COMP:10207"/>
        <dbReference type="Rhea" id="RHEA-COMP:17056"/>
        <dbReference type="ChEBI" id="CHEBI:28938"/>
        <dbReference type="ChEBI" id="CHEBI:30011"/>
        <dbReference type="ChEBI" id="CHEBI:58432"/>
        <dbReference type="ChEBI" id="CHEBI:167179"/>
    </reaction>
    <physiologicalReaction direction="left-to-right" evidence="38">
        <dbReference type="Rhea" id="RHEA:66565"/>
    </physiologicalReaction>
</comment>
<dbReference type="InterPro" id="IPR023608">
    <property type="entry name" value="Transglutaminase_animal"/>
</dbReference>
<evidence type="ECO:0000313" key="45">
    <source>
        <dbReference type="Proteomes" id="UP000261620"/>
    </source>
</evidence>
<dbReference type="InterPro" id="IPR002931">
    <property type="entry name" value="Transglutaminase-like"/>
</dbReference>
<dbReference type="AlphaFoldDB" id="A0A3Q4BLW3"/>
<evidence type="ECO:0000256" key="8">
    <source>
        <dbReference type="ARBA" id="ARBA00022454"/>
    </source>
</evidence>
<evidence type="ECO:0000256" key="20">
    <source>
        <dbReference type="ARBA" id="ARBA00023134"/>
    </source>
</evidence>
<keyword evidence="22" id="KW-0539">Nucleus</keyword>
<evidence type="ECO:0000259" key="43">
    <source>
        <dbReference type="SMART" id="SM00460"/>
    </source>
</evidence>
<evidence type="ECO:0000256" key="18">
    <source>
        <dbReference type="ARBA" id="ARBA00022837"/>
    </source>
</evidence>
<dbReference type="EC" id="3.5.1.44" evidence="27"/>
<keyword evidence="16" id="KW-0547">Nucleotide-binding</keyword>
<name>A0A3Q4BLW3_MOLML</name>
<keyword evidence="10" id="KW-0963">Cytoplasm</keyword>
<keyword evidence="18 42" id="KW-0106">Calcium</keyword>
<evidence type="ECO:0000256" key="27">
    <source>
        <dbReference type="ARBA" id="ARBA00039019"/>
    </source>
</evidence>
<evidence type="ECO:0000256" key="34">
    <source>
        <dbReference type="ARBA" id="ARBA00042912"/>
    </source>
</evidence>
<evidence type="ECO:0000256" key="37">
    <source>
        <dbReference type="ARBA" id="ARBA00047868"/>
    </source>
</evidence>
<comment type="catalytic activity">
    <reaction evidence="39">
        <text>L-glutaminyl-[protein] + (R)-noradrenaline = 5-(R)-noradrenalinyl-L-glutamyl-[protein] + NH4(+)</text>
        <dbReference type="Rhea" id="RHEA:66560"/>
        <dbReference type="Rhea" id="RHEA-COMP:10207"/>
        <dbReference type="Rhea" id="RHEA-COMP:17054"/>
        <dbReference type="ChEBI" id="CHEBI:28938"/>
        <dbReference type="ChEBI" id="CHEBI:30011"/>
        <dbReference type="ChEBI" id="CHEBI:72587"/>
        <dbReference type="ChEBI" id="CHEBI:167178"/>
    </reaction>
    <physiologicalReaction direction="left-to-right" evidence="39">
        <dbReference type="Rhea" id="RHEA:66561"/>
    </physiologicalReaction>
</comment>
<dbReference type="SUPFAM" id="SSF81296">
    <property type="entry name" value="E set domains"/>
    <property type="match status" value="1"/>
</dbReference>
<dbReference type="InterPro" id="IPR013783">
    <property type="entry name" value="Ig-like_fold"/>
</dbReference>
<evidence type="ECO:0000256" key="5">
    <source>
        <dbReference type="ARBA" id="ARBA00004498"/>
    </source>
</evidence>
<proteinExistence type="inferred from homology"/>
<feature type="active site" evidence="41">
    <location>
        <position position="263"/>
    </location>
</feature>
<dbReference type="GO" id="GO:0008233">
    <property type="term" value="F:peptidase activity"/>
    <property type="evidence" value="ECO:0007669"/>
    <property type="project" value="UniProtKB-KW"/>
</dbReference>
<evidence type="ECO:0000256" key="28">
    <source>
        <dbReference type="ARBA" id="ARBA00040561"/>
    </source>
</evidence>
<evidence type="ECO:0000256" key="31">
    <source>
        <dbReference type="ARBA" id="ARBA00042099"/>
    </source>
</evidence>
<comment type="cofactor">
    <cofactor evidence="42">
        <name>Ca(2+)</name>
        <dbReference type="ChEBI" id="CHEBI:29108"/>
    </cofactor>
    <text evidence="42">Binds 1 Ca(2+) ion per subunit.</text>
</comment>
<dbReference type="PANTHER" id="PTHR11590">
    <property type="entry name" value="PROTEIN-GLUTAMINE GAMMA-GLUTAMYLTRANSFERASE"/>
    <property type="match status" value="1"/>
</dbReference>
<keyword evidence="19" id="KW-0496">Mitochondrion</keyword>
<evidence type="ECO:0000256" key="9">
    <source>
        <dbReference type="ARBA" id="ARBA00022475"/>
    </source>
</evidence>
<protein>
    <recommendedName>
        <fullName evidence="28">Protein-glutamine gamma-glutamyltransferase 2</fullName>
        <ecNumber evidence="24">2.3.2.13</ecNumber>
        <ecNumber evidence="27">3.5.1.44</ecNumber>
    </recommendedName>
    <alternativeName>
        <fullName evidence="31">Isopeptidase TGM2</fullName>
    </alternativeName>
    <alternativeName>
        <fullName evidence="33">Protein-glutamine deamidase TGM2</fullName>
    </alternativeName>
    <alternativeName>
        <fullName evidence="32">Protein-glutamine dopaminyltransferase TGM2</fullName>
    </alternativeName>
    <alternativeName>
        <fullName evidence="35">Protein-glutamine histaminyltransferase TGM2</fullName>
    </alternativeName>
    <alternativeName>
        <fullName evidence="36">Protein-glutamine noradrenalinyltransferase TGM2</fullName>
    </alternativeName>
    <alternativeName>
        <fullName evidence="34">Protein-glutamine serotonyltransferase TGM2</fullName>
    </alternativeName>
    <alternativeName>
        <fullName evidence="30">Tissue transglutaminase</fullName>
    </alternativeName>
    <alternativeName>
        <fullName evidence="29">Transglutaminase-2</fullName>
    </alternativeName>
</protein>
<dbReference type="PANTHER" id="PTHR11590:SF6">
    <property type="entry name" value="PROTEIN-GLUTAMINE GAMMA-GLUTAMYLTRANSFERASE 2"/>
    <property type="match status" value="1"/>
</dbReference>
<comment type="catalytic activity">
    <reaction evidence="37">
        <text>L-glutaminyl-[protein] + H2O = L-glutamyl-[protein] + NH4(+)</text>
        <dbReference type="Rhea" id="RHEA:16441"/>
        <dbReference type="Rhea" id="RHEA-COMP:10207"/>
        <dbReference type="Rhea" id="RHEA-COMP:10208"/>
        <dbReference type="ChEBI" id="CHEBI:15377"/>
        <dbReference type="ChEBI" id="CHEBI:28938"/>
        <dbReference type="ChEBI" id="CHEBI:29973"/>
        <dbReference type="ChEBI" id="CHEBI:30011"/>
        <dbReference type="EC" id="3.5.1.44"/>
    </reaction>
    <physiologicalReaction direction="left-to-right" evidence="37">
        <dbReference type="Rhea" id="RHEA:16442"/>
    </physiologicalReaction>
</comment>
<accession>A0A3Q4BLW3</accession>
<evidence type="ECO:0000256" key="16">
    <source>
        <dbReference type="ARBA" id="ARBA00022741"/>
    </source>
</evidence>
<organism evidence="44 45">
    <name type="scientific">Mola mola</name>
    <name type="common">Ocean sunfish</name>
    <name type="synonym">Tetraodon mola</name>
    <dbReference type="NCBI Taxonomy" id="94237"/>
    <lineage>
        <taxon>Eukaryota</taxon>
        <taxon>Metazoa</taxon>
        <taxon>Chordata</taxon>
        <taxon>Craniata</taxon>
        <taxon>Vertebrata</taxon>
        <taxon>Euteleostomi</taxon>
        <taxon>Actinopterygii</taxon>
        <taxon>Neopterygii</taxon>
        <taxon>Teleostei</taxon>
        <taxon>Neoteleostei</taxon>
        <taxon>Acanthomorphata</taxon>
        <taxon>Eupercaria</taxon>
        <taxon>Tetraodontiformes</taxon>
        <taxon>Molidae</taxon>
        <taxon>Mola</taxon>
    </lineage>
</organism>
<evidence type="ECO:0000256" key="24">
    <source>
        <dbReference type="ARBA" id="ARBA00024222"/>
    </source>
</evidence>
<dbReference type="SMART" id="SM00460">
    <property type="entry name" value="TGc"/>
    <property type="match status" value="1"/>
</dbReference>
<keyword evidence="11" id="KW-0964">Secreted</keyword>
<evidence type="ECO:0000256" key="6">
    <source>
        <dbReference type="ARBA" id="ARBA00004514"/>
    </source>
</evidence>
<dbReference type="Pfam" id="PF00868">
    <property type="entry name" value="Transglut_N"/>
    <property type="match status" value="1"/>
</dbReference>
<evidence type="ECO:0000256" key="2">
    <source>
        <dbReference type="ARBA" id="ARBA00004173"/>
    </source>
</evidence>
<sequence length="679" mass="75818">KAQTTCKQTRCYLDIKSNSRSHHTDLYGEECLIVRRGQPFNIILHLKPGNGEFSPEETSLMFTVETGPLPQEESDTKVSFGIRESTLDTEWSASATNDPSRNTISVTINSSPNAPIGLYSLTLDQEGQNISLGQFILLFNAWCPRDAVYMRSETKRQEYVLARHGQIYRGTYKRINGTPWNFGQFDKGVLDICLMILDSNPKFVSDASKDSSSRRSPIYVTRVLSAMVGVSVGPLWAPVSGMCGQRLLRYTRKPSEGSFIFYCWESAVVMTCGSPPVARALGIPCRVVTNFESAHDADASLMIENVYDQDGKRISQGDSVWNFHVWVESWMTRPDLDSDFDGWQVSDPTPQETSEGVFCCGPAPVLAIHEGELTKKYDAPFIFAEVNADVVDMVRLPNGQLVKFGGSTKSVGRFISTKAVGSDDRRDITHQYKYPEGSKEERQVYKKAKHHNKLRQREEEPGLRLKIKLAKNMTEGSDFEVFAVLTNNGMEAKTCMFLFFATAVGYNGRAGEHCGYASDKVEVPSGEERRLSLKLEYEHYGSVIPSDRLIQLSAITFNKQAVEYYKAEKTIVLDEPEIEIKLLGEAQVNQALTVELTLLNPLPEALQDCSFTMDGVGLTDVYIVWGIFFFCVGAVGPKQEAKASIEFSPSSVGSTMLLVNFNSDKLKRIKSFINVVIKE</sequence>
<dbReference type="GO" id="GO:0003810">
    <property type="term" value="F:protein-glutamine gamma-glutamyltransferase activity"/>
    <property type="evidence" value="ECO:0007669"/>
    <property type="project" value="UniProtKB-EC"/>
</dbReference>
<evidence type="ECO:0000256" key="29">
    <source>
        <dbReference type="ARBA" id="ARBA00041650"/>
    </source>
</evidence>
<evidence type="ECO:0000256" key="39">
    <source>
        <dbReference type="ARBA" id="ARBA00048230"/>
    </source>
</evidence>
<dbReference type="GO" id="GO:0046872">
    <property type="term" value="F:metal ion binding"/>
    <property type="evidence" value="ECO:0007669"/>
    <property type="project" value="UniProtKB-KW"/>
</dbReference>
<dbReference type="InterPro" id="IPR001102">
    <property type="entry name" value="Transglutaminase_N"/>
</dbReference>
<dbReference type="Pfam" id="PF00927">
    <property type="entry name" value="Transglut_C"/>
    <property type="match status" value="2"/>
</dbReference>
<feature type="binding site" evidence="42">
    <location>
        <position position="441"/>
    </location>
    <ligand>
        <name>Ca(2+)</name>
        <dbReference type="ChEBI" id="CHEBI:29108"/>
    </ligand>
</feature>
<comment type="catalytic activity">
    <reaction evidence="25">
        <text>L-glutaminyl-[protein] + serotonin = 5-serotonyl-L-glutamyl-[protein] + NH4(+)</text>
        <dbReference type="Rhea" id="RHEA:66552"/>
        <dbReference type="Rhea" id="RHEA-COMP:10207"/>
        <dbReference type="Rhea" id="RHEA-COMP:17052"/>
        <dbReference type="ChEBI" id="CHEBI:28938"/>
        <dbReference type="ChEBI" id="CHEBI:30011"/>
        <dbReference type="ChEBI" id="CHEBI:167174"/>
        <dbReference type="ChEBI" id="CHEBI:350546"/>
    </reaction>
    <physiologicalReaction direction="left-to-right" evidence="25">
        <dbReference type="Rhea" id="RHEA:66553"/>
    </physiologicalReaction>
</comment>
<feature type="domain" description="Transglutaminase-like" evidence="43">
    <location>
        <begin position="251"/>
        <end position="350"/>
    </location>
</feature>
<dbReference type="GO" id="GO:0005886">
    <property type="term" value="C:plasma membrane"/>
    <property type="evidence" value="ECO:0007669"/>
    <property type="project" value="UniProtKB-SubCell"/>
</dbReference>
<evidence type="ECO:0000256" key="26">
    <source>
        <dbReference type="ARBA" id="ARBA00036876"/>
    </source>
</evidence>
<evidence type="ECO:0000256" key="17">
    <source>
        <dbReference type="ARBA" id="ARBA00022801"/>
    </source>
</evidence>
<dbReference type="InterPro" id="IPR036985">
    <property type="entry name" value="Transglutaminase-like_sf"/>
</dbReference>
<keyword evidence="12" id="KW-0272">Extracellular matrix</keyword>
<dbReference type="GO" id="GO:0005525">
    <property type="term" value="F:GTP binding"/>
    <property type="evidence" value="ECO:0007669"/>
    <property type="project" value="UniProtKB-KW"/>
</dbReference>
<dbReference type="SUPFAM" id="SSF49309">
    <property type="entry name" value="Transglutaminase, two C-terminal domains"/>
    <property type="match status" value="2"/>
</dbReference>
<dbReference type="GO" id="GO:0005829">
    <property type="term" value="C:cytosol"/>
    <property type="evidence" value="ECO:0007669"/>
    <property type="project" value="UniProtKB-SubCell"/>
</dbReference>
<dbReference type="InterPro" id="IPR050779">
    <property type="entry name" value="Transglutaminase"/>
</dbReference>
<dbReference type="InterPro" id="IPR038765">
    <property type="entry name" value="Papain-like_cys_pep_sf"/>
</dbReference>
<dbReference type="InterPro" id="IPR008958">
    <property type="entry name" value="Transglutaminase_C"/>
</dbReference>
<evidence type="ECO:0000256" key="10">
    <source>
        <dbReference type="ARBA" id="ARBA00022490"/>
    </source>
</evidence>
<evidence type="ECO:0000256" key="14">
    <source>
        <dbReference type="ARBA" id="ARBA00022679"/>
    </source>
</evidence>
<keyword evidence="14" id="KW-0808">Transferase</keyword>
<comment type="similarity">
    <text evidence="7">Belongs to the transglutaminase superfamily. Transglutaminase family.</text>
</comment>
<evidence type="ECO:0000256" key="41">
    <source>
        <dbReference type="PIRSR" id="PIRSR000459-1"/>
    </source>
</evidence>
<evidence type="ECO:0000256" key="3">
    <source>
        <dbReference type="ARBA" id="ARBA00004236"/>
    </source>
</evidence>
<dbReference type="PIRSF" id="PIRSF000459">
    <property type="entry name" value="TGM_EBP42"/>
    <property type="match status" value="1"/>
</dbReference>
<dbReference type="GO" id="GO:0050568">
    <property type="term" value="F:protein-glutamine glutaminase activity"/>
    <property type="evidence" value="ECO:0007669"/>
    <property type="project" value="UniProtKB-EC"/>
</dbReference>
<keyword evidence="15 42" id="KW-0479">Metal-binding</keyword>
<dbReference type="Ensembl" id="ENSMMOT00000021703.1">
    <property type="protein sequence ID" value="ENSMMOP00000021347.1"/>
    <property type="gene ID" value="ENSMMOG00000015519.1"/>
</dbReference>
<feature type="active site" evidence="41">
    <location>
        <position position="347"/>
    </location>
</feature>
<dbReference type="GO" id="GO:0005739">
    <property type="term" value="C:mitochondrion"/>
    <property type="evidence" value="ECO:0007669"/>
    <property type="project" value="UniProtKB-SubCell"/>
</dbReference>
<feature type="binding site" evidence="42">
    <location>
        <position position="387"/>
    </location>
    <ligand>
        <name>Ca(2+)</name>
        <dbReference type="ChEBI" id="CHEBI:29108"/>
    </ligand>
</feature>
<evidence type="ECO:0000256" key="7">
    <source>
        <dbReference type="ARBA" id="ARBA00005968"/>
    </source>
</evidence>
<evidence type="ECO:0000256" key="1">
    <source>
        <dbReference type="ARBA" id="ARBA00004123"/>
    </source>
</evidence>
<comment type="catalytic activity">
    <reaction evidence="26">
        <text>L-glutaminyl-[protein] + L-lysyl-[protein] = [protein]-L-lysyl-N(6)-5-L-glutamyl-[protein] + NH4(+)</text>
        <dbReference type="Rhea" id="RHEA:54816"/>
        <dbReference type="Rhea" id="RHEA-COMP:9752"/>
        <dbReference type="Rhea" id="RHEA-COMP:10207"/>
        <dbReference type="Rhea" id="RHEA-COMP:14005"/>
        <dbReference type="ChEBI" id="CHEBI:28938"/>
        <dbReference type="ChEBI" id="CHEBI:29969"/>
        <dbReference type="ChEBI" id="CHEBI:30011"/>
        <dbReference type="ChEBI" id="CHEBI:138370"/>
        <dbReference type="EC" id="2.3.2.13"/>
    </reaction>
    <physiologicalReaction direction="left-to-right" evidence="26">
        <dbReference type="Rhea" id="RHEA:54817"/>
    </physiologicalReaction>
</comment>
<feature type="binding site" evidence="42">
    <location>
        <position position="389"/>
    </location>
    <ligand>
        <name>Ca(2+)</name>
        <dbReference type="ChEBI" id="CHEBI:29108"/>
    </ligand>
</feature>
<evidence type="ECO:0000256" key="40">
    <source>
        <dbReference type="ARBA" id="ARBA00048365"/>
    </source>
</evidence>
<evidence type="ECO:0000256" key="19">
    <source>
        <dbReference type="ARBA" id="ARBA00023128"/>
    </source>
</evidence>
<dbReference type="InterPro" id="IPR036238">
    <property type="entry name" value="Transglutaminase_C_sf"/>
</dbReference>
<dbReference type="GO" id="GO:0006508">
    <property type="term" value="P:proteolysis"/>
    <property type="evidence" value="ECO:0007669"/>
    <property type="project" value="UniProtKB-KW"/>
</dbReference>
<dbReference type="InterPro" id="IPR014756">
    <property type="entry name" value="Ig_E-set"/>
</dbReference>
<evidence type="ECO:0000256" key="35">
    <source>
        <dbReference type="ARBA" id="ARBA00043104"/>
    </source>
</evidence>
<keyword evidence="8" id="KW-0158">Chromosome</keyword>
<evidence type="ECO:0000256" key="13">
    <source>
        <dbReference type="ARBA" id="ARBA00022670"/>
    </source>
</evidence>
<evidence type="ECO:0000256" key="38">
    <source>
        <dbReference type="ARBA" id="ARBA00047876"/>
    </source>
</evidence>
<evidence type="ECO:0000256" key="22">
    <source>
        <dbReference type="ARBA" id="ARBA00023242"/>
    </source>
</evidence>
<keyword evidence="21" id="KW-0472">Membrane</keyword>
<evidence type="ECO:0000313" key="44">
    <source>
        <dbReference type="Ensembl" id="ENSMMOP00000021347.1"/>
    </source>
</evidence>
<feature type="binding site" evidence="42">
    <location>
        <position position="436"/>
    </location>
    <ligand>
        <name>Ca(2+)</name>
        <dbReference type="ChEBI" id="CHEBI:29108"/>
    </ligand>
</feature>
<dbReference type="Pfam" id="PF01841">
    <property type="entry name" value="Transglut_core"/>
    <property type="match status" value="1"/>
</dbReference>
<keyword evidence="13" id="KW-0645">Protease</keyword>
<reference evidence="44" key="1">
    <citation type="submission" date="2025-08" db="UniProtKB">
        <authorList>
            <consortium name="Ensembl"/>
        </authorList>
    </citation>
    <scope>IDENTIFICATION</scope>
</reference>